<organism evidence="3 4">
    <name type="scientific">Agrocybe pediades</name>
    <dbReference type="NCBI Taxonomy" id="84607"/>
    <lineage>
        <taxon>Eukaryota</taxon>
        <taxon>Fungi</taxon>
        <taxon>Dikarya</taxon>
        <taxon>Basidiomycota</taxon>
        <taxon>Agaricomycotina</taxon>
        <taxon>Agaricomycetes</taxon>
        <taxon>Agaricomycetidae</taxon>
        <taxon>Agaricales</taxon>
        <taxon>Agaricineae</taxon>
        <taxon>Strophariaceae</taxon>
        <taxon>Agrocybe</taxon>
    </lineage>
</organism>
<keyword evidence="2" id="KW-1133">Transmembrane helix</keyword>
<dbReference type="EMBL" id="JAACJL010000044">
    <property type="protein sequence ID" value="KAF4615359.1"/>
    <property type="molecule type" value="Genomic_DNA"/>
</dbReference>
<evidence type="ECO:0000256" key="1">
    <source>
        <dbReference type="SAM" id="MobiDB-lite"/>
    </source>
</evidence>
<keyword evidence="2" id="KW-0812">Transmembrane</keyword>
<keyword evidence="4" id="KW-1185">Reference proteome</keyword>
<proteinExistence type="predicted"/>
<feature type="compositionally biased region" description="Acidic residues" evidence="1">
    <location>
        <begin position="223"/>
        <end position="245"/>
    </location>
</feature>
<comment type="caution">
    <text evidence="3">The sequence shown here is derived from an EMBL/GenBank/DDBJ whole genome shotgun (WGS) entry which is preliminary data.</text>
</comment>
<keyword evidence="2" id="KW-0472">Membrane</keyword>
<evidence type="ECO:0000313" key="3">
    <source>
        <dbReference type="EMBL" id="KAF4615359.1"/>
    </source>
</evidence>
<feature type="compositionally biased region" description="Low complexity" evidence="1">
    <location>
        <begin position="150"/>
        <end position="159"/>
    </location>
</feature>
<dbReference type="Proteomes" id="UP000521872">
    <property type="component" value="Unassembled WGS sequence"/>
</dbReference>
<feature type="compositionally biased region" description="Polar residues" evidence="1">
    <location>
        <begin position="129"/>
        <end position="141"/>
    </location>
</feature>
<feature type="region of interest" description="Disordered" evidence="1">
    <location>
        <begin position="129"/>
        <end position="159"/>
    </location>
</feature>
<evidence type="ECO:0000313" key="4">
    <source>
        <dbReference type="Proteomes" id="UP000521872"/>
    </source>
</evidence>
<feature type="transmembrane region" description="Helical" evidence="2">
    <location>
        <begin position="183"/>
        <end position="205"/>
    </location>
</feature>
<protein>
    <submittedName>
        <fullName evidence="3">Uncharacterized protein</fullName>
    </submittedName>
</protein>
<gene>
    <name evidence="3" type="ORF">D9613_002755</name>
</gene>
<accession>A0A8H4VPI3</accession>
<dbReference type="AlphaFoldDB" id="A0A8H4VPI3"/>
<feature type="region of interest" description="Disordered" evidence="1">
    <location>
        <begin position="219"/>
        <end position="248"/>
    </location>
</feature>
<sequence>MRLNFGRLDTSTQLAGPLWILQYFDYVQNILPVQYHNILPRQCMQHMPGAELHLVGCCYFGTKERRANEPSWSEWSDECDGQATLYEYKEPIPTGLDVPSWAYLDVTTKNYFDLNAAFKNATASKNLLASNNPSSTQSESFVTPTPVPPSTNSNSNTPISNIIYNNVTMPDSDSKKDDSKVDIPALIGALTGAISGLVLATLAVLKYRAFRRNRAQKVKDADTEQLDLVDGPEPEDEWEKEDSDDEQGHEYTITKKAHCLEDNISSLQPYMGHNPAKPIKATGSCMCILHT</sequence>
<reference evidence="3 4" key="1">
    <citation type="submission" date="2019-12" db="EMBL/GenBank/DDBJ databases">
        <authorList>
            <person name="Floudas D."/>
            <person name="Bentzer J."/>
            <person name="Ahren D."/>
            <person name="Johansson T."/>
            <person name="Persson P."/>
            <person name="Tunlid A."/>
        </authorList>
    </citation>
    <scope>NUCLEOTIDE SEQUENCE [LARGE SCALE GENOMIC DNA]</scope>
    <source>
        <strain evidence="3 4">CBS 102.39</strain>
    </source>
</reference>
<evidence type="ECO:0000256" key="2">
    <source>
        <dbReference type="SAM" id="Phobius"/>
    </source>
</evidence>
<name>A0A8H4VPI3_9AGAR</name>